<dbReference type="Proteomes" id="UP000035860">
    <property type="component" value="Unassembled WGS sequence"/>
</dbReference>
<organism evidence="3 4">
    <name type="scientific">Moraxella bovoculi 237</name>
    <dbReference type="NCBI Taxonomy" id="743974"/>
    <lineage>
        <taxon>Bacteria</taxon>
        <taxon>Pseudomonadati</taxon>
        <taxon>Pseudomonadota</taxon>
        <taxon>Gammaproteobacteria</taxon>
        <taxon>Moraxellales</taxon>
        <taxon>Moraxellaceae</taxon>
        <taxon>Moraxella</taxon>
    </lineage>
</organism>
<dbReference type="SUPFAM" id="SSF52964">
    <property type="entry name" value="TolB, N-terminal domain"/>
    <property type="match status" value="1"/>
</dbReference>
<dbReference type="InterPro" id="IPR011659">
    <property type="entry name" value="WD40"/>
</dbReference>
<feature type="chain" id="PRO_5001627295" evidence="2">
    <location>
        <begin position="30"/>
        <end position="426"/>
    </location>
</feature>
<dbReference type="PANTHER" id="PTHR36842:SF1">
    <property type="entry name" value="PROTEIN TOLB"/>
    <property type="match status" value="1"/>
</dbReference>
<name>A0A066UJ45_9GAMM</name>
<feature type="signal peptide" evidence="2">
    <location>
        <begin position="1"/>
        <end position="29"/>
    </location>
</feature>
<evidence type="ECO:0000256" key="2">
    <source>
        <dbReference type="SAM" id="SignalP"/>
    </source>
</evidence>
<evidence type="ECO:0000313" key="4">
    <source>
        <dbReference type="Proteomes" id="UP000035860"/>
    </source>
</evidence>
<reference evidence="3 4" key="1">
    <citation type="journal article" date="2014" name="Genome Announc.">
        <title>Draft Genome Sequence of Moraxella bovoculi Strain 237T (ATCC BAA-1259T) Isolated from a Calf with Infectious Bovine Keratoconjunctivitis.</title>
        <authorList>
            <person name="Calcutt M.J."/>
            <person name="Foecking M.F."/>
            <person name="Martin N.T."/>
            <person name="Mhlanga-Mutangadura T."/>
            <person name="Reilly T.J."/>
        </authorList>
    </citation>
    <scope>NUCLEOTIDE SEQUENCE [LARGE SCALE GENOMIC DNA]</scope>
    <source>
        <strain evidence="3 4">237</strain>
    </source>
</reference>
<dbReference type="Pfam" id="PF07676">
    <property type="entry name" value="PD40"/>
    <property type="match status" value="3"/>
</dbReference>
<keyword evidence="4" id="KW-1185">Reference proteome</keyword>
<comment type="similarity">
    <text evidence="1">Belongs to the TolB family.</text>
</comment>
<gene>
    <name evidence="3" type="ORF">MBO_01870</name>
</gene>
<dbReference type="RefSeq" id="WP_052585229.1">
    <property type="nucleotide sequence ID" value="NZ_AOMT01000005.1"/>
</dbReference>
<sequence>MHTKFISRSLSSISLSVALAMSVTPAAHAEDLVLQVTKAGNTNPNQVAIVPFLGNQTLSDLTLTHLNNTKLKSSDNNLPNHPQNAEDVINNIHAWRNTGYRYVVIGSSHIILGDKTATNFDIVDLSSPKLIGARQTHIFGTSSQELQAAAVAISNKIYAAITGTTNDLVGKIAYVEETDKANQKISTLKVMDVATQNVKNIENVNGSILTPVFSPDGTKLAYTILRQDELPLIYIQELSSDQKTLVTPFKGSNLSPAFSADGNALLFSGSHDNNNPNIYRLDLLANRLSTITQLDGAENSPSYLPNGQIIFTADNGTRSQSIYRLNNNTPIRITAGGSPRVSHDGTRLAYTQGSNLIVANVNGTNPKTIAKIGTEGMASFSPNGTSIVYSTHIGNDSKLIIKQLNTGREIILPTTGIIKDPTWSAR</sequence>
<dbReference type="Gene3D" id="3.40.50.10070">
    <property type="entry name" value="TolB, N-terminal domain"/>
    <property type="match status" value="1"/>
</dbReference>
<dbReference type="PANTHER" id="PTHR36842">
    <property type="entry name" value="PROTEIN TOLB HOMOLOG"/>
    <property type="match status" value="1"/>
</dbReference>
<keyword evidence="2" id="KW-0732">Signal</keyword>
<evidence type="ECO:0000256" key="1">
    <source>
        <dbReference type="ARBA" id="ARBA00009820"/>
    </source>
</evidence>
<dbReference type="InterPro" id="IPR011042">
    <property type="entry name" value="6-blade_b-propeller_TolB-like"/>
</dbReference>
<protein>
    <submittedName>
        <fullName evidence="3">TolB-like protein</fullName>
    </submittedName>
</protein>
<proteinExistence type="inferred from homology"/>
<evidence type="ECO:0000313" key="3">
    <source>
        <dbReference type="EMBL" id="KDN25902.1"/>
    </source>
</evidence>
<dbReference type="AlphaFoldDB" id="A0A066UJ45"/>
<accession>A0A066UJ45</accession>
<dbReference type="EMBL" id="AOMT01000005">
    <property type="protein sequence ID" value="KDN25902.1"/>
    <property type="molecule type" value="Genomic_DNA"/>
</dbReference>
<dbReference type="OrthoDB" id="9802240at2"/>
<dbReference type="Gene3D" id="2.120.10.30">
    <property type="entry name" value="TolB, C-terminal domain"/>
    <property type="match status" value="1"/>
</dbReference>
<dbReference type="SUPFAM" id="SSF69304">
    <property type="entry name" value="Tricorn protease N-terminal domain"/>
    <property type="match status" value="1"/>
</dbReference>
<dbReference type="eggNOG" id="COG0823">
    <property type="taxonomic scope" value="Bacteria"/>
</dbReference>
<comment type="caution">
    <text evidence="3">The sequence shown here is derived from an EMBL/GenBank/DDBJ whole genome shotgun (WGS) entry which is preliminary data.</text>
</comment>